<sequence length="38" mass="4389">MTEANTRDKWASKSRSSRIDNCGIRVRALPWVDRFAPP</sequence>
<protein>
    <submittedName>
        <fullName evidence="1">Uncharacterized protein</fullName>
    </submittedName>
</protein>
<proteinExistence type="predicted"/>
<evidence type="ECO:0000313" key="1">
    <source>
        <dbReference type="EMBL" id="ACV81325.1"/>
    </source>
</evidence>
<dbReference type="STRING" id="479431.Namu_5054"/>
<keyword evidence="2" id="KW-1185">Reference proteome</keyword>
<organism evidence="1 2">
    <name type="scientific">Nakamurella multipartita (strain ATCC 700099 / DSM 44233 / CIP 104796 / JCM 9543 / NBRC 105858 / Y-104)</name>
    <name type="common">Microsphaera multipartita</name>
    <dbReference type="NCBI Taxonomy" id="479431"/>
    <lineage>
        <taxon>Bacteria</taxon>
        <taxon>Bacillati</taxon>
        <taxon>Actinomycetota</taxon>
        <taxon>Actinomycetes</taxon>
        <taxon>Nakamurellales</taxon>
        <taxon>Nakamurellaceae</taxon>
        <taxon>Nakamurella</taxon>
    </lineage>
</organism>
<name>C8XB33_NAKMY</name>
<accession>C8XB33</accession>
<gene>
    <name evidence="1" type="ordered locus">Namu_5054</name>
</gene>
<dbReference type="HOGENOM" id="CLU_3330557_0_0_11"/>
<dbReference type="Proteomes" id="UP000002218">
    <property type="component" value="Chromosome"/>
</dbReference>
<reference evidence="1 2" key="2">
    <citation type="journal article" date="2010" name="Stand. Genomic Sci.">
        <title>Complete genome sequence of Nakamurella multipartita type strain (Y-104).</title>
        <authorList>
            <person name="Tice H."/>
            <person name="Mayilraj S."/>
            <person name="Sims D."/>
            <person name="Lapidus A."/>
            <person name="Nolan M."/>
            <person name="Lucas S."/>
            <person name="Glavina Del Rio T."/>
            <person name="Copeland A."/>
            <person name="Cheng J.F."/>
            <person name="Meincke L."/>
            <person name="Bruce D."/>
            <person name="Goodwin L."/>
            <person name="Pitluck S."/>
            <person name="Ivanova N."/>
            <person name="Mavromatis K."/>
            <person name="Ovchinnikova G."/>
            <person name="Pati A."/>
            <person name="Chen A."/>
            <person name="Palaniappan K."/>
            <person name="Land M."/>
            <person name="Hauser L."/>
            <person name="Chang Y.J."/>
            <person name="Jeffries C.D."/>
            <person name="Detter J.C."/>
            <person name="Brettin T."/>
            <person name="Rohde M."/>
            <person name="Goker M."/>
            <person name="Bristow J."/>
            <person name="Eisen J.A."/>
            <person name="Markowitz V."/>
            <person name="Hugenholtz P."/>
            <person name="Kyrpides N.C."/>
            <person name="Klenk H.P."/>
            <person name="Chen F."/>
        </authorList>
    </citation>
    <scope>NUCLEOTIDE SEQUENCE [LARGE SCALE GENOMIC DNA]</scope>
    <source>
        <strain evidence="2">ATCC 700099 / DSM 44233 / CIP 104796 / JCM 9543 / NBRC 105858 / Y-104</strain>
    </source>
</reference>
<dbReference type="EMBL" id="CP001737">
    <property type="protein sequence ID" value="ACV81325.1"/>
    <property type="molecule type" value="Genomic_DNA"/>
</dbReference>
<dbReference type="KEGG" id="nml:Namu_5054"/>
<dbReference type="InParanoid" id="C8XB33"/>
<dbReference type="AlphaFoldDB" id="C8XB33"/>
<reference evidence="2" key="1">
    <citation type="submission" date="2009-09" db="EMBL/GenBank/DDBJ databases">
        <title>The complete genome of Nakamurella multipartita DSM 44233.</title>
        <authorList>
            <consortium name="US DOE Joint Genome Institute (JGI-PGF)"/>
            <person name="Lucas S."/>
            <person name="Copeland A."/>
            <person name="Lapidus A."/>
            <person name="Glavina del Rio T."/>
            <person name="Dalin E."/>
            <person name="Tice H."/>
            <person name="Bruce D."/>
            <person name="Goodwin L."/>
            <person name="Pitluck S."/>
            <person name="Kyrpides N."/>
            <person name="Mavromatis K."/>
            <person name="Ivanova N."/>
            <person name="Ovchinnikova G."/>
            <person name="Sims D."/>
            <person name="Meincke L."/>
            <person name="Brettin T."/>
            <person name="Detter J.C."/>
            <person name="Han C."/>
            <person name="Larimer F."/>
            <person name="Land M."/>
            <person name="Hauser L."/>
            <person name="Markowitz V."/>
            <person name="Cheng J.-F."/>
            <person name="Hugenholtz P."/>
            <person name="Woyke T."/>
            <person name="Wu D."/>
            <person name="Klenk H.-P."/>
            <person name="Eisen J.A."/>
        </authorList>
    </citation>
    <scope>NUCLEOTIDE SEQUENCE [LARGE SCALE GENOMIC DNA]</scope>
    <source>
        <strain evidence="2">ATCC 700099 / DSM 44233 / CIP 104796 / JCM 9543 / NBRC 105858 / Y-104</strain>
    </source>
</reference>
<evidence type="ECO:0000313" key="2">
    <source>
        <dbReference type="Proteomes" id="UP000002218"/>
    </source>
</evidence>